<dbReference type="Gene3D" id="2.40.110.10">
    <property type="entry name" value="Butyryl-CoA Dehydrogenase, subunit A, domain 2"/>
    <property type="match status" value="1"/>
</dbReference>
<keyword evidence="4 5" id="KW-0274">FAD</keyword>
<dbReference type="KEGG" id="arac:E0W69_016730"/>
<dbReference type="PANTHER" id="PTHR43188">
    <property type="entry name" value="ACYL-COENZYME A OXIDASE"/>
    <property type="match status" value="1"/>
</dbReference>
<dbReference type="OrthoDB" id="1489150at2"/>
<dbReference type="SUPFAM" id="SSF47203">
    <property type="entry name" value="Acyl-CoA dehydrogenase C-terminal domain-like"/>
    <property type="match status" value="1"/>
</dbReference>
<evidence type="ECO:0000259" key="7">
    <source>
        <dbReference type="Pfam" id="PF02770"/>
    </source>
</evidence>
<dbReference type="Pfam" id="PF02771">
    <property type="entry name" value="Acyl-CoA_dh_N"/>
    <property type="match status" value="1"/>
</dbReference>
<dbReference type="InterPro" id="IPR006089">
    <property type="entry name" value="Acyl-CoA_DH_CS"/>
</dbReference>
<feature type="domain" description="Acyl-CoA oxidase/dehydrogenase middle" evidence="7">
    <location>
        <begin position="193"/>
        <end position="286"/>
    </location>
</feature>
<reference evidence="9 10" key="1">
    <citation type="submission" date="2019-09" db="EMBL/GenBank/DDBJ databases">
        <title>Complete genome sequence of Arachidicoccus sp. B3-10 isolated from apple orchard soil.</title>
        <authorList>
            <person name="Kim H.S."/>
            <person name="Han K.-I."/>
            <person name="Suh M.K."/>
            <person name="Lee K.C."/>
            <person name="Eom M.K."/>
            <person name="Kim J.-S."/>
            <person name="Kang S.W."/>
            <person name="Sin Y."/>
            <person name="Lee J.-S."/>
        </authorList>
    </citation>
    <scope>NUCLEOTIDE SEQUENCE [LARGE SCALE GENOMIC DNA]</scope>
    <source>
        <strain evidence="9 10">B3-10</strain>
    </source>
</reference>
<dbReference type="AlphaFoldDB" id="A0A5P2G323"/>
<gene>
    <name evidence="9" type="ORF">E0W69_016730</name>
</gene>
<name>A0A5P2G323_9BACT</name>
<comment type="similarity">
    <text evidence="2 5">Belongs to the acyl-CoA dehydrogenase family.</text>
</comment>
<dbReference type="Pfam" id="PF02770">
    <property type="entry name" value="Acyl-CoA_dh_M"/>
    <property type="match status" value="1"/>
</dbReference>
<keyword evidence="5" id="KW-0560">Oxidoreductase</keyword>
<sequence>MPNFLKKISNIIQLSRSIDFAKLDAISQKVDLPKMMEQFANMDEAQLNGLSKMLNGSHKKKELPTINSDFYELHLRLTPEQKEIQQRVRNFMENEVKPIVNNYWLHDEFPFELIPKFRELNLCGITYEGYGCPNLPFLMEGVVAMEIARVDASLATFFGVQSGLAMGSIYICGSGEQKAKWLPQMQKFEKIGAFGLTEPDVGSGAAGGLTTTCKKTENGWILNGQKKWIGNATFADVLIIWARDLDDNQVKGFIVEKDTPGFSVEKIKGKMALRIVQNGLITLTDCLVKDENKLANANSFKDTAKVLQMTRAGVAWMAVGCGRGAYESALDYTRKRKQFGKPIASYQLIQGHLVEMLSNLTAMQTMVFRLSELQDTGLLKDEHASIAKVFCTLRTRDIVSQAREVMGGNGILLEYDVARFVADAEAIYSYEGTKEINSLIVGRAITGFSAFV</sequence>
<keyword evidence="10" id="KW-1185">Reference proteome</keyword>
<dbReference type="InterPro" id="IPR037069">
    <property type="entry name" value="AcylCoA_DH/ox_N_sf"/>
</dbReference>
<feature type="domain" description="Acyl-CoA dehydrogenase/oxidase C-terminal" evidence="6">
    <location>
        <begin position="303"/>
        <end position="445"/>
    </location>
</feature>
<dbReference type="GO" id="GO:0006635">
    <property type="term" value="P:fatty acid beta-oxidation"/>
    <property type="evidence" value="ECO:0007669"/>
    <property type="project" value="InterPro"/>
</dbReference>
<dbReference type="Pfam" id="PF00441">
    <property type="entry name" value="Acyl-CoA_dh_1"/>
    <property type="match status" value="1"/>
</dbReference>
<evidence type="ECO:0000256" key="5">
    <source>
        <dbReference type="RuleBase" id="RU362125"/>
    </source>
</evidence>
<proteinExistence type="inferred from homology"/>
<dbReference type="InterPro" id="IPR009100">
    <property type="entry name" value="AcylCoA_DH/oxidase_NM_dom_sf"/>
</dbReference>
<evidence type="ECO:0000256" key="2">
    <source>
        <dbReference type="ARBA" id="ARBA00009347"/>
    </source>
</evidence>
<evidence type="ECO:0000256" key="1">
    <source>
        <dbReference type="ARBA" id="ARBA00001974"/>
    </source>
</evidence>
<dbReference type="PROSITE" id="PS00073">
    <property type="entry name" value="ACYL_COA_DH_2"/>
    <property type="match status" value="1"/>
</dbReference>
<accession>A0A5P2G323</accession>
<evidence type="ECO:0000256" key="3">
    <source>
        <dbReference type="ARBA" id="ARBA00022630"/>
    </source>
</evidence>
<dbReference type="InterPro" id="IPR013786">
    <property type="entry name" value="AcylCoA_DH/ox_N"/>
</dbReference>
<evidence type="ECO:0000313" key="9">
    <source>
        <dbReference type="EMBL" id="QES90224.1"/>
    </source>
</evidence>
<feature type="domain" description="Acyl-CoA dehydrogenase/oxidase N-terminal" evidence="8">
    <location>
        <begin position="78"/>
        <end position="187"/>
    </location>
</feature>
<comment type="cofactor">
    <cofactor evidence="1 5">
        <name>FAD</name>
        <dbReference type="ChEBI" id="CHEBI:57692"/>
    </cofactor>
</comment>
<organism evidence="9 10">
    <name type="scientific">Rhizosphaericola mali</name>
    <dbReference type="NCBI Taxonomy" id="2545455"/>
    <lineage>
        <taxon>Bacteria</taxon>
        <taxon>Pseudomonadati</taxon>
        <taxon>Bacteroidota</taxon>
        <taxon>Chitinophagia</taxon>
        <taxon>Chitinophagales</taxon>
        <taxon>Chitinophagaceae</taxon>
        <taxon>Rhizosphaericola</taxon>
    </lineage>
</organism>
<evidence type="ECO:0000313" key="10">
    <source>
        <dbReference type="Proteomes" id="UP000292424"/>
    </source>
</evidence>
<protein>
    <submittedName>
        <fullName evidence="9">Acyl-CoA dehydrogenase</fullName>
    </submittedName>
</protein>
<evidence type="ECO:0000259" key="8">
    <source>
        <dbReference type="Pfam" id="PF02771"/>
    </source>
</evidence>
<dbReference type="SUPFAM" id="SSF56645">
    <property type="entry name" value="Acyl-CoA dehydrogenase NM domain-like"/>
    <property type="match status" value="1"/>
</dbReference>
<dbReference type="GO" id="GO:0050660">
    <property type="term" value="F:flavin adenine dinucleotide binding"/>
    <property type="evidence" value="ECO:0007669"/>
    <property type="project" value="InterPro"/>
</dbReference>
<keyword evidence="3 5" id="KW-0285">Flavoprotein</keyword>
<dbReference type="Proteomes" id="UP000292424">
    <property type="component" value="Chromosome"/>
</dbReference>
<evidence type="ECO:0000259" key="6">
    <source>
        <dbReference type="Pfam" id="PF00441"/>
    </source>
</evidence>
<dbReference type="InterPro" id="IPR045008">
    <property type="entry name" value="ACX4-like"/>
</dbReference>
<evidence type="ECO:0000256" key="4">
    <source>
        <dbReference type="ARBA" id="ARBA00022827"/>
    </source>
</evidence>
<dbReference type="InterPro" id="IPR046373">
    <property type="entry name" value="Acyl-CoA_Oxase/DH_mid-dom_sf"/>
</dbReference>
<dbReference type="RefSeq" id="WP_131331180.1">
    <property type="nucleotide sequence ID" value="NZ_CP044016.1"/>
</dbReference>
<dbReference type="FunFam" id="1.10.540.10:FF:000026">
    <property type="entry name" value="Acyl-CoA dehydrogenase medium chain"/>
    <property type="match status" value="1"/>
</dbReference>
<dbReference type="InterPro" id="IPR006091">
    <property type="entry name" value="Acyl-CoA_Oxase/DH_mid-dom"/>
</dbReference>
<dbReference type="InterPro" id="IPR036250">
    <property type="entry name" value="AcylCo_DH-like_C"/>
</dbReference>
<dbReference type="GO" id="GO:0003995">
    <property type="term" value="F:acyl-CoA dehydrogenase activity"/>
    <property type="evidence" value="ECO:0007669"/>
    <property type="project" value="InterPro"/>
</dbReference>
<dbReference type="Gene3D" id="1.20.140.10">
    <property type="entry name" value="Butyryl-CoA Dehydrogenase, subunit A, domain 3"/>
    <property type="match status" value="1"/>
</dbReference>
<dbReference type="PANTHER" id="PTHR43188:SF1">
    <property type="entry name" value="ACYL-COA DEHYDROGENASE"/>
    <property type="match status" value="1"/>
</dbReference>
<dbReference type="Gene3D" id="1.10.540.10">
    <property type="entry name" value="Acyl-CoA dehydrogenase/oxidase, N-terminal domain"/>
    <property type="match status" value="1"/>
</dbReference>
<dbReference type="EMBL" id="CP044016">
    <property type="protein sequence ID" value="QES90224.1"/>
    <property type="molecule type" value="Genomic_DNA"/>
</dbReference>
<dbReference type="InterPro" id="IPR009075">
    <property type="entry name" value="AcylCo_DH/oxidase_C"/>
</dbReference>